<dbReference type="PANTHER" id="PTHR10000">
    <property type="entry name" value="PHOSPHOSERINE PHOSPHATASE"/>
    <property type="match status" value="1"/>
</dbReference>
<gene>
    <name evidence="1" type="ORF">H9831_14440</name>
</gene>
<dbReference type="InterPro" id="IPR023214">
    <property type="entry name" value="HAD_sf"/>
</dbReference>
<dbReference type="GO" id="GO:0005829">
    <property type="term" value="C:cytosol"/>
    <property type="evidence" value="ECO:0007669"/>
    <property type="project" value="TreeGrafter"/>
</dbReference>
<proteinExistence type="predicted"/>
<name>A0A9D1YSP4_9FIRM</name>
<dbReference type="EMBL" id="DXDD01000176">
    <property type="protein sequence ID" value="HIY61849.1"/>
    <property type="molecule type" value="Genomic_DNA"/>
</dbReference>
<dbReference type="NCBIfam" id="TIGR00099">
    <property type="entry name" value="Cof-subfamily"/>
    <property type="match status" value="1"/>
</dbReference>
<dbReference type="Pfam" id="PF08282">
    <property type="entry name" value="Hydrolase_3"/>
    <property type="match status" value="1"/>
</dbReference>
<protein>
    <submittedName>
        <fullName evidence="1">Cof-type HAD-IIB family hydrolase</fullName>
    </submittedName>
</protein>
<dbReference type="InterPro" id="IPR006379">
    <property type="entry name" value="HAD-SF_hydro_IIB"/>
</dbReference>
<keyword evidence="1" id="KW-0378">Hydrolase</keyword>
<dbReference type="GO" id="GO:0000287">
    <property type="term" value="F:magnesium ion binding"/>
    <property type="evidence" value="ECO:0007669"/>
    <property type="project" value="TreeGrafter"/>
</dbReference>
<dbReference type="GO" id="GO:0016791">
    <property type="term" value="F:phosphatase activity"/>
    <property type="evidence" value="ECO:0007669"/>
    <property type="project" value="TreeGrafter"/>
</dbReference>
<dbReference type="InterPro" id="IPR000150">
    <property type="entry name" value="Cof"/>
</dbReference>
<accession>A0A9D1YSP4</accession>
<dbReference type="Gene3D" id="3.40.50.1000">
    <property type="entry name" value="HAD superfamily/HAD-like"/>
    <property type="match status" value="1"/>
</dbReference>
<reference evidence="1" key="1">
    <citation type="journal article" date="2021" name="PeerJ">
        <title>Extensive microbial diversity within the chicken gut microbiome revealed by metagenomics and culture.</title>
        <authorList>
            <person name="Gilroy R."/>
            <person name="Ravi A."/>
            <person name="Getino M."/>
            <person name="Pursley I."/>
            <person name="Horton D.L."/>
            <person name="Alikhan N.F."/>
            <person name="Baker D."/>
            <person name="Gharbi K."/>
            <person name="Hall N."/>
            <person name="Watson M."/>
            <person name="Adriaenssens E.M."/>
            <person name="Foster-Nyarko E."/>
            <person name="Jarju S."/>
            <person name="Secka A."/>
            <person name="Antonio M."/>
            <person name="Oren A."/>
            <person name="Chaudhuri R.R."/>
            <person name="La Ragione R."/>
            <person name="Hildebrand F."/>
            <person name="Pallen M.J."/>
        </authorList>
    </citation>
    <scope>NUCLEOTIDE SEQUENCE</scope>
    <source>
        <strain evidence="1">ChiSxjej3B15-24422</strain>
    </source>
</reference>
<dbReference type="InterPro" id="IPR036412">
    <property type="entry name" value="HAD-like_sf"/>
</dbReference>
<comment type="caution">
    <text evidence="1">The sequence shown here is derived from an EMBL/GenBank/DDBJ whole genome shotgun (WGS) entry which is preliminary data.</text>
</comment>
<dbReference type="SFLD" id="SFLDG01140">
    <property type="entry name" value="C2.B:_Phosphomannomutase_and_P"/>
    <property type="match status" value="1"/>
</dbReference>
<organism evidence="1 2">
    <name type="scientific">Candidatus Eisenbergiella pullistercoris</name>
    <dbReference type="NCBI Taxonomy" id="2838555"/>
    <lineage>
        <taxon>Bacteria</taxon>
        <taxon>Bacillati</taxon>
        <taxon>Bacillota</taxon>
        <taxon>Clostridia</taxon>
        <taxon>Lachnospirales</taxon>
        <taxon>Lachnospiraceae</taxon>
        <taxon>Eisenbergiella</taxon>
    </lineage>
</organism>
<dbReference type="Gene3D" id="3.30.1240.10">
    <property type="match status" value="1"/>
</dbReference>
<dbReference type="SUPFAM" id="SSF56784">
    <property type="entry name" value="HAD-like"/>
    <property type="match status" value="1"/>
</dbReference>
<evidence type="ECO:0000313" key="1">
    <source>
        <dbReference type="EMBL" id="HIY61849.1"/>
    </source>
</evidence>
<reference evidence="1" key="2">
    <citation type="submission" date="2021-04" db="EMBL/GenBank/DDBJ databases">
        <authorList>
            <person name="Gilroy R."/>
        </authorList>
    </citation>
    <scope>NUCLEOTIDE SEQUENCE</scope>
    <source>
        <strain evidence="1">ChiSxjej3B15-24422</strain>
    </source>
</reference>
<dbReference type="SFLD" id="SFLDS00003">
    <property type="entry name" value="Haloacid_Dehalogenase"/>
    <property type="match status" value="1"/>
</dbReference>
<evidence type="ECO:0000313" key="2">
    <source>
        <dbReference type="Proteomes" id="UP000824007"/>
    </source>
</evidence>
<dbReference type="AlphaFoldDB" id="A0A9D1YSP4"/>
<dbReference type="NCBIfam" id="TIGR01484">
    <property type="entry name" value="HAD-SF-IIB"/>
    <property type="match status" value="1"/>
</dbReference>
<dbReference type="PANTHER" id="PTHR10000:SF8">
    <property type="entry name" value="HAD SUPERFAMILY HYDROLASE-LIKE, TYPE 3"/>
    <property type="match status" value="1"/>
</dbReference>
<sequence length="269" mass="30744">MIRLIASDIDGTLIEESTPDLYPEMEEEIRRLTARGVLFCAASGRQLPSVRNVFRNVADQICYITENGAHIHYRGEDLMVTPMKPEVCREIVGQLRALGPGYEFVVSTPQGSLIESEDREFLDLMAYGYHNRFRRVKDVLEENAVILKIAVYHKGSIRRLGEERLIPAWKDRVQVCVAGEEWVDFMDKSVDKGNALRWIQQRFGIRPEETMTFGDNTNDIGLMRAAYYSCAVENARPEVKAAARFSCPSWAEKGVWKAIRERVLPADER</sequence>
<dbReference type="Proteomes" id="UP000824007">
    <property type="component" value="Unassembled WGS sequence"/>
</dbReference>